<dbReference type="Gene3D" id="2.60.40.10">
    <property type="entry name" value="Immunoglobulins"/>
    <property type="match status" value="1"/>
</dbReference>
<evidence type="ECO:0000259" key="2">
    <source>
        <dbReference type="Pfam" id="PF01345"/>
    </source>
</evidence>
<dbReference type="RefSeq" id="WP_339094601.1">
    <property type="nucleotide sequence ID" value="NZ_CP149782.1"/>
</dbReference>
<reference evidence="3" key="1">
    <citation type="submission" date="2024-03" db="EMBL/GenBank/DDBJ databases">
        <title>Deinococcus weizhi sp. nov., isolated from human skin.</title>
        <authorList>
            <person name="Wei Z."/>
            <person name="Tian F."/>
            <person name="Yang C."/>
            <person name="Xin L.T."/>
            <person name="Wen Z.J."/>
            <person name="Lan K.C."/>
            <person name="Yu L."/>
            <person name="Zhe W."/>
            <person name="Dan F.D."/>
            <person name="Jun W."/>
            <person name="Rui Z."/>
            <person name="Yong X.J."/>
            <person name="Ting Y."/>
            <person name="Wei X."/>
            <person name="Xu Z.G."/>
            <person name="Xin Z."/>
            <person name="Dong F.G."/>
            <person name="Ni X.M."/>
            <person name="Zheng M.G."/>
            <person name="Chun Y."/>
            <person name="Qian W.X."/>
        </authorList>
    </citation>
    <scope>NUCLEOTIDE SEQUENCE</scope>
    <source>
        <strain evidence="3">VB142</strain>
    </source>
</reference>
<dbReference type="InterPro" id="IPR013783">
    <property type="entry name" value="Ig-like_fold"/>
</dbReference>
<dbReference type="PANTHER" id="PTHR34819:SF3">
    <property type="entry name" value="CELL SURFACE PROTEIN"/>
    <property type="match status" value="1"/>
</dbReference>
<evidence type="ECO:0000256" key="1">
    <source>
        <dbReference type="SAM" id="SignalP"/>
    </source>
</evidence>
<feature type="signal peptide" evidence="1">
    <location>
        <begin position="1"/>
        <end position="28"/>
    </location>
</feature>
<dbReference type="SUPFAM" id="SSF117074">
    <property type="entry name" value="Hypothetical protein PA1324"/>
    <property type="match status" value="1"/>
</dbReference>
<protein>
    <submittedName>
        <fullName evidence="3">DUF11 domain-containing protein</fullName>
    </submittedName>
</protein>
<keyword evidence="1" id="KW-0732">Signal</keyword>
<dbReference type="PANTHER" id="PTHR34819">
    <property type="entry name" value="LARGE CYSTEINE-RICH PERIPLASMIC PROTEIN OMCB"/>
    <property type="match status" value="1"/>
</dbReference>
<proteinExistence type="predicted"/>
<dbReference type="NCBIfam" id="TIGR01451">
    <property type="entry name" value="B_ant_repeat"/>
    <property type="match status" value="2"/>
</dbReference>
<organism evidence="3">
    <name type="scientific">Deinococcus sp. VB142</name>
    <dbReference type="NCBI Taxonomy" id="3112952"/>
    <lineage>
        <taxon>Bacteria</taxon>
        <taxon>Thermotogati</taxon>
        <taxon>Deinococcota</taxon>
        <taxon>Deinococci</taxon>
        <taxon>Deinococcales</taxon>
        <taxon>Deinococcaceae</taxon>
        <taxon>Deinococcus</taxon>
    </lineage>
</organism>
<feature type="domain" description="DUF11" evidence="2">
    <location>
        <begin position="188"/>
        <end position="308"/>
    </location>
</feature>
<sequence>MTLPLSLFQRSKSALLTAALATLSPALAATPAGTVITNQAVANFAPLQPGGVTESESNVVTTTVQAVCAVSVTGLDGLQRSALGGDQVTFRLKVVNAGNERKSLPLNLQATGDFAAQPTLYLDSNGNGQVDSGELPVTQLDLDPDAAASLLLVVGVPETAQGELGLSLVTSCGGSVAASVRVAPPPELRIAKSFEPAQMRPGQETTVTVTVDNPANYEGRDVVLTDLLTEQIAQGLTYVPGSARASQGVLEYTSDGQSWSAQPGAAVAGLRVRAERLGGMERLTLTFRMVGQESADGKTFTNNATVQTPARTIGTSARVDVRYRPGVAIGPVGRPLAAEDSPEDRQTRTFAVVGGQVCFDHTVQNTGDVADNFRFTVTFPQGNAEASFYGEGGQPLVQPLRLNPDQTALVRVCYAPSAAGALHALLRVTGDRGTTNTTHDLVSQIAAGLPELKKSAVATTTDADGKPLTLAPGKTVATGDTITYTLEVYNPYNITLSDVVVSDPIPAHLDFVSATEGGKLSGEVDNQQVTWAIASLAPGERRTFSFVTRVSARAIDGENLKNIFQMVSTELPQPTSSNEVSTPVWSAKLLIEKQVSAQEVTYGERLTYTLRIRNTSETTPVVDAIITDTPARGLEYIPGTSMLGGEALADPTILGESLQWKVGSIPPKGEIVITYDARVTPEATASLTNTVIVEGKGGDAARAIASNRALAVTKLNPLKFAAITDILGTVFVDRNRNGLYDKGIDTPVERARVLLAGGRQVLTDKMGRYKFSNVPFGTQALRLDPTTTPYPPLHLPQDGGLSGTRTVHLRGLTTVDFPLSPLAGEIAELRRTTLKMGDLTVQKVVYAQPGSQSYVVQLKLNTPRALEDFDLTDPLPTGAILKEGRNTLQAKLEAGETNLTYRFEWAGEPRAVTTDPVVRWRY</sequence>
<feature type="chain" id="PRO_5043414068" evidence="1">
    <location>
        <begin position="29"/>
        <end position="922"/>
    </location>
</feature>
<dbReference type="InterPro" id="IPR051172">
    <property type="entry name" value="Chlamydia_OmcB"/>
</dbReference>
<dbReference type="InterPro" id="IPR047589">
    <property type="entry name" value="DUF11_rpt"/>
</dbReference>
<gene>
    <name evidence="3" type="ORF">WDJ50_09755</name>
</gene>
<feature type="domain" description="DUF11" evidence="2">
    <location>
        <begin position="589"/>
        <end position="699"/>
    </location>
</feature>
<dbReference type="EMBL" id="CP149782">
    <property type="protein sequence ID" value="WYF43701.1"/>
    <property type="molecule type" value="Genomic_DNA"/>
</dbReference>
<name>A0AAU6Q0C5_9DEIO</name>
<dbReference type="Pfam" id="PF01345">
    <property type="entry name" value="DUF11"/>
    <property type="match status" value="3"/>
</dbReference>
<evidence type="ECO:0000313" key="3">
    <source>
        <dbReference type="EMBL" id="WYF43701.1"/>
    </source>
</evidence>
<dbReference type="Gene3D" id="2.60.40.740">
    <property type="match status" value="2"/>
</dbReference>
<dbReference type="AlphaFoldDB" id="A0AAU6Q0C5"/>
<feature type="domain" description="DUF11" evidence="2">
    <location>
        <begin position="474"/>
        <end position="582"/>
    </location>
</feature>
<dbReference type="InterPro" id="IPR001434">
    <property type="entry name" value="OmcB-like_DUF11"/>
</dbReference>
<accession>A0AAU6Q0C5</accession>